<accession>A0A8G2AGM2</accession>
<dbReference type="InterPro" id="IPR008966">
    <property type="entry name" value="Adhesion_dom_sf"/>
</dbReference>
<dbReference type="InterPro" id="IPR036937">
    <property type="entry name" value="Adhesion_dom_fimbrial_sf"/>
</dbReference>
<proteinExistence type="predicted"/>
<protein>
    <submittedName>
        <fullName evidence="1">Type 1 fimbrial protein</fullName>
    </submittedName>
</protein>
<comment type="caution">
    <text evidence="1">The sequence shown here is derived from an EMBL/GenBank/DDBJ whole genome shotgun (WGS) entry which is preliminary data.</text>
</comment>
<dbReference type="Gene3D" id="2.60.40.1090">
    <property type="entry name" value="Fimbrial-type adhesion domain"/>
    <property type="match status" value="1"/>
</dbReference>
<dbReference type="Proteomes" id="UP000646540">
    <property type="component" value="Unassembled WGS sequence"/>
</dbReference>
<dbReference type="Pfam" id="PF00419">
    <property type="entry name" value="Fimbrial"/>
    <property type="match status" value="1"/>
</dbReference>
<dbReference type="PANTHER" id="PTHR33420">
    <property type="entry name" value="FIMBRIAL SUBUNIT ELFA-RELATED"/>
    <property type="match status" value="1"/>
</dbReference>
<gene>
    <name evidence="1" type="ORF">H8L09_19175</name>
</gene>
<dbReference type="InterPro" id="IPR050263">
    <property type="entry name" value="Bact_Fimbrial_Adh_Pro"/>
</dbReference>
<evidence type="ECO:0000313" key="2">
    <source>
        <dbReference type="Proteomes" id="UP000646540"/>
    </source>
</evidence>
<sequence length="183" mass="19208">MKVISLCLATLVAGLVAGPVCAADGTLNFIGKVVNGACKLEGAGDNGVINVSMGDIPLSRLKNSQSGTGPAVGVDIRVKDCEKGTYYIVVDGPTPTGMPEHRVLALDGRGKPAGNVGILLTDRTGTPLSLDERIDPQHDPRIEIPVDGGSGTFRLKAFYYTWDKAHMDPGDGNATARFTIMQE</sequence>
<dbReference type="GO" id="GO:0009289">
    <property type="term" value="C:pilus"/>
    <property type="evidence" value="ECO:0007669"/>
    <property type="project" value="InterPro"/>
</dbReference>
<organism evidence="1 2">
    <name type="scientific">Klebsiella quasipneumoniae</name>
    <dbReference type="NCBI Taxonomy" id="1463165"/>
    <lineage>
        <taxon>Bacteria</taxon>
        <taxon>Pseudomonadati</taxon>
        <taxon>Pseudomonadota</taxon>
        <taxon>Gammaproteobacteria</taxon>
        <taxon>Enterobacterales</taxon>
        <taxon>Enterobacteriaceae</taxon>
        <taxon>Klebsiella/Raoultella group</taxon>
        <taxon>Klebsiella</taxon>
        <taxon>Klebsiella pneumoniae complex</taxon>
    </lineage>
</organism>
<dbReference type="SUPFAM" id="SSF49401">
    <property type="entry name" value="Bacterial adhesins"/>
    <property type="match status" value="1"/>
</dbReference>
<dbReference type="RefSeq" id="WP_043521341.1">
    <property type="nucleotide sequence ID" value="NZ_AP021950.1"/>
</dbReference>
<dbReference type="GO" id="GO:0043709">
    <property type="term" value="P:cell adhesion involved in single-species biofilm formation"/>
    <property type="evidence" value="ECO:0007669"/>
    <property type="project" value="TreeGrafter"/>
</dbReference>
<reference evidence="1" key="1">
    <citation type="submission" date="2020-08" db="EMBL/GenBank/DDBJ databases">
        <title>Genomic evolution and epidemiology of Klebsiella pneumoniae from a major hospital in Beijing, China, over a fifteen-year period: dissemination of known and novel high-risk clones.</title>
        <authorList>
            <person name="Palmieri M."/>
        </authorList>
    </citation>
    <scope>NUCLEOTIDE SEQUENCE</scope>
    <source>
        <strain evidence="1">K7050</strain>
    </source>
</reference>
<dbReference type="InterPro" id="IPR000259">
    <property type="entry name" value="Adhesion_dom_fimbrial"/>
</dbReference>
<evidence type="ECO:0000313" key="1">
    <source>
        <dbReference type="EMBL" id="MBC5047481.1"/>
    </source>
</evidence>
<dbReference type="EMBL" id="JACNQW010000013">
    <property type="protein sequence ID" value="MBC5047481.1"/>
    <property type="molecule type" value="Genomic_DNA"/>
</dbReference>
<dbReference type="PANTHER" id="PTHR33420:SF26">
    <property type="entry name" value="FIMBRIAL SUBUNIT"/>
    <property type="match status" value="1"/>
</dbReference>
<name>A0A8G2AGM2_9ENTR</name>
<dbReference type="AlphaFoldDB" id="A0A8G2AGM2"/>